<reference evidence="2 3" key="1">
    <citation type="submission" date="2016-05" db="EMBL/GenBank/DDBJ databases">
        <title>Complete genome sequence of Rathayibacter tritici NCPPB 1953.</title>
        <authorList>
            <person name="Park J."/>
            <person name="Lee H.-H."/>
            <person name="Lee S.-W."/>
            <person name="Seo Y.-S."/>
        </authorList>
    </citation>
    <scope>NUCLEOTIDE SEQUENCE [LARGE SCALE GENOMIC DNA]</scope>
    <source>
        <strain evidence="2 3">NCPPB 1953</strain>
    </source>
</reference>
<dbReference type="STRING" id="33888.A6122_0086"/>
<sequence>MSIAPLPSGLPRRWHSAFSASELVTLQAAIPQGIHEAQARTGRANREYADPDDELYVYGVGMSRAVPKDIRVGLLGEASFREEPIPRSSRKLMFIGKGLIFPIRVGDKMRRNTNQLYLPSLSRTRRNALTEHSSRRPELTDLTLFDDPTDDSDDAAGIKDALHHIEEDEDRTELFVAFYSSSPRGVGQIMWAPARLDGNYLRFLEPETLTYRKVPQTSEPAATKPQPAESFADAPRPRTTVKLRTSKQPDKQDQ</sequence>
<gene>
    <name evidence="2" type="ORF">A6122_0086</name>
</gene>
<feature type="region of interest" description="Disordered" evidence="1">
    <location>
        <begin position="212"/>
        <end position="254"/>
    </location>
</feature>
<dbReference type="Proteomes" id="UP000077071">
    <property type="component" value="Chromosome"/>
</dbReference>
<dbReference type="OrthoDB" id="5176854at2"/>
<keyword evidence="3" id="KW-1185">Reference proteome</keyword>
<dbReference type="KEGG" id="rtn:A6122_0086"/>
<dbReference type="EMBL" id="CP015515">
    <property type="protein sequence ID" value="AND15255.1"/>
    <property type="molecule type" value="Genomic_DNA"/>
</dbReference>
<proteinExistence type="predicted"/>
<dbReference type="AlphaFoldDB" id="A0A169BRP5"/>
<evidence type="ECO:0000313" key="3">
    <source>
        <dbReference type="Proteomes" id="UP000077071"/>
    </source>
</evidence>
<evidence type="ECO:0000313" key="2">
    <source>
        <dbReference type="EMBL" id="AND15255.1"/>
    </source>
</evidence>
<dbReference type="RefSeq" id="WP_068250221.1">
    <property type="nucleotide sequence ID" value="NZ_CP015515.1"/>
</dbReference>
<organism evidence="2 3">
    <name type="scientific">Rathayibacter tritici</name>
    <dbReference type="NCBI Taxonomy" id="33888"/>
    <lineage>
        <taxon>Bacteria</taxon>
        <taxon>Bacillati</taxon>
        <taxon>Actinomycetota</taxon>
        <taxon>Actinomycetes</taxon>
        <taxon>Micrococcales</taxon>
        <taxon>Microbacteriaceae</taxon>
        <taxon>Rathayibacter</taxon>
    </lineage>
</organism>
<protein>
    <submittedName>
        <fullName evidence="2">Uncharacterized protein</fullName>
    </submittedName>
</protein>
<accession>A0A169BRP5</accession>
<name>A0A169BRP5_9MICO</name>
<dbReference type="PATRIC" id="fig|33888.3.peg.103"/>
<evidence type="ECO:0000256" key="1">
    <source>
        <dbReference type="SAM" id="MobiDB-lite"/>
    </source>
</evidence>